<dbReference type="InterPro" id="IPR031585">
    <property type="entry name" value="OmpA_OmpF-like"/>
</dbReference>
<dbReference type="Gene3D" id="2.40.160.20">
    <property type="match status" value="1"/>
</dbReference>
<evidence type="ECO:0000313" key="2">
    <source>
        <dbReference type="EMBL" id="QRO51683.1"/>
    </source>
</evidence>
<dbReference type="GeneID" id="93099355"/>
<protein>
    <recommendedName>
        <fullName evidence="4">Outer membrane protein beta-barrel domain-containing protein</fullName>
    </recommendedName>
</protein>
<dbReference type="EMBL" id="CP069450">
    <property type="protein sequence ID" value="QRO51683.1"/>
    <property type="molecule type" value="Genomic_DNA"/>
</dbReference>
<dbReference type="RefSeq" id="WP_027200972.1">
    <property type="nucleotide sequence ID" value="NZ_CAJKXH010000017.1"/>
</dbReference>
<reference evidence="2 3" key="1">
    <citation type="submission" date="2021-02" db="EMBL/GenBank/DDBJ databases">
        <title>FDA dAtabase for Regulatory Grade micrObial Sequences (FDA-ARGOS): Supporting development and validation of Infectious Disease Dx tests.</title>
        <authorList>
            <person name="Carlson P."/>
            <person name="Fischbach M."/>
            <person name="Hastie J."/>
            <person name="Bilen M."/>
            <person name="Cheng A."/>
            <person name="Tallon L."/>
            <person name="Sadzewicz L."/>
            <person name="Zhao X."/>
            <person name="Boylan J."/>
            <person name="Ott S."/>
            <person name="Bowen H."/>
            <person name="Vavikolanu K."/>
            <person name="Mehta A."/>
            <person name="Aluvathingal J."/>
            <person name="Nadendla S."/>
            <person name="Yan Y."/>
            <person name="Sichtig H."/>
        </authorList>
    </citation>
    <scope>NUCLEOTIDE SEQUENCE [LARGE SCALE GENOMIC DNA]</scope>
    <source>
        <strain evidence="2 3">FDAARGOS_1229</strain>
    </source>
</reference>
<sequence>MLKRVLTIAIIMTGSVLLANAQTKDDFTPKKGDKSVSLNLGVGSFVGMEAPAPDLSTYNISAPQTSWFDKQLSLNFEFRWMFAKKWALKAMGGFSFKHNPEYKALPGNSTDGKFETGDIPDYNFVTSKDKIKYSIVLGAERYVKTKYDKLFFRYGGEFGFSYGKQEAKANDESYLGKSIGEAFGYRVAGVTGFDYFVSKALFISIEIRPIAYDYTVYNIRPQVGLKLLSSDSHGFDFLSNPMLKIGLDSKVHT</sequence>
<evidence type="ECO:0000313" key="3">
    <source>
        <dbReference type="Proteomes" id="UP000654720"/>
    </source>
</evidence>
<evidence type="ECO:0000256" key="1">
    <source>
        <dbReference type="SAM" id="SignalP"/>
    </source>
</evidence>
<dbReference type="Pfam" id="PF16961">
    <property type="entry name" value="OmpA_like"/>
    <property type="match status" value="1"/>
</dbReference>
<feature type="chain" id="PRO_5045698203" description="Outer membrane protein beta-barrel domain-containing protein" evidence="1">
    <location>
        <begin position="22"/>
        <end position="253"/>
    </location>
</feature>
<keyword evidence="1" id="KW-0732">Signal</keyword>
<dbReference type="Proteomes" id="UP000654720">
    <property type="component" value="Chromosome"/>
</dbReference>
<proteinExistence type="predicted"/>
<name>A0ABX7HA64_9BACT</name>
<accession>A0ABX7HA64</accession>
<gene>
    <name evidence="2" type="ORF">I6J59_08865</name>
</gene>
<organism evidence="2 3">
    <name type="scientific">Butyricimonas virosa</name>
    <dbReference type="NCBI Taxonomy" id="544645"/>
    <lineage>
        <taxon>Bacteria</taxon>
        <taxon>Pseudomonadati</taxon>
        <taxon>Bacteroidota</taxon>
        <taxon>Bacteroidia</taxon>
        <taxon>Bacteroidales</taxon>
        <taxon>Odoribacteraceae</taxon>
        <taxon>Butyricimonas</taxon>
    </lineage>
</organism>
<feature type="signal peptide" evidence="1">
    <location>
        <begin position="1"/>
        <end position="21"/>
    </location>
</feature>
<keyword evidence="3" id="KW-1185">Reference proteome</keyword>
<evidence type="ECO:0008006" key="4">
    <source>
        <dbReference type="Google" id="ProtNLM"/>
    </source>
</evidence>